<feature type="region of interest" description="Disordered" evidence="1">
    <location>
        <begin position="137"/>
        <end position="157"/>
    </location>
</feature>
<proteinExistence type="predicted"/>
<feature type="domain" description="Fido" evidence="2">
    <location>
        <begin position="11"/>
        <end position="129"/>
    </location>
</feature>
<comment type="caution">
    <text evidence="3">The sequence shown here is derived from an EMBL/GenBank/DDBJ whole genome shotgun (WGS) entry which is preliminary data.</text>
</comment>
<dbReference type="EMBL" id="QPGB01000007">
    <property type="protein sequence ID" value="RCS56491.1"/>
    <property type="molecule type" value="Genomic_DNA"/>
</dbReference>
<dbReference type="OrthoDB" id="9802752at2"/>
<dbReference type="Gene3D" id="1.20.120.1870">
    <property type="entry name" value="Fic/DOC protein, Fido domain"/>
    <property type="match status" value="1"/>
</dbReference>
<dbReference type="PIRSF" id="PIRSF018297">
    <property type="entry name" value="Doc"/>
    <property type="match status" value="1"/>
</dbReference>
<evidence type="ECO:0000313" key="3">
    <source>
        <dbReference type="EMBL" id="RCS56491.1"/>
    </source>
</evidence>
<dbReference type="SUPFAM" id="SSF140931">
    <property type="entry name" value="Fic-like"/>
    <property type="match status" value="1"/>
</dbReference>
<dbReference type="Pfam" id="PF02661">
    <property type="entry name" value="Fic"/>
    <property type="match status" value="1"/>
</dbReference>
<dbReference type="AlphaFoldDB" id="A0A368KZP7"/>
<evidence type="ECO:0000259" key="2">
    <source>
        <dbReference type="PROSITE" id="PS51459"/>
    </source>
</evidence>
<dbReference type="InterPro" id="IPR036597">
    <property type="entry name" value="Fido-like_dom_sf"/>
</dbReference>
<dbReference type="PANTHER" id="PTHR39426">
    <property type="entry name" value="HOMOLOGY TO DEATH-ON-CURING PROTEIN OF PHAGE P1"/>
    <property type="match status" value="1"/>
</dbReference>
<dbReference type="InterPro" id="IPR006440">
    <property type="entry name" value="Doc"/>
</dbReference>
<dbReference type="InterPro" id="IPR003812">
    <property type="entry name" value="Fido"/>
</dbReference>
<dbReference type="PANTHER" id="PTHR39426:SF1">
    <property type="entry name" value="HOMOLOGY TO DEATH-ON-CURING PROTEIN OF PHAGE P1"/>
    <property type="match status" value="1"/>
</dbReference>
<dbReference type="InterPro" id="IPR053737">
    <property type="entry name" value="Type_II_TA_Toxin"/>
</dbReference>
<name>A0A368KZP7_9BURK</name>
<dbReference type="PROSITE" id="PS51459">
    <property type="entry name" value="FIDO"/>
    <property type="match status" value="1"/>
</dbReference>
<protein>
    <submittedName>
        <fullName evidence="3">Type II toxin-antitoxin system death-on-curing family toxin</fullName>
    </submittedName>
</protein>
<organism evidence="3 4">
    <name type="scientific">Parvibium lacunae</name>
    <dbReference type="NCBI Taxonomy" id="1888893"/>
    <lineage>
        <taxon>Bacteria</taxon>
        <taxon>Pseudomonadati</taxon>
        <taxon>Pseudomonadota</taxon>
        <taxon>Betaproteobacteria</taxon>
        <taxon>Burkholderiales</taxon>
        <taxon>Alcaligenaceae</taxon>
        <taxon>Parvibium</taxon>
    </lineage>
</organism>
<sequence>MPYQQQTWQWVLPAIVLAIHDEQLAEHGGGSGVRDAGLLESALARPQQLAHYGEPPPDVYALAAAYGYGLARNHPFIDGNKRTAFVVMLLFLYLNGYCIDASDTDKVMTMLKVAAGQIDETTLANWLREHAVSRHAVHEPKAQYASRPSKKTNERKV</sequence>
<accession>A0A368KZP7</accession>
<keyword evidence="4" id="KW-1185">Reference proteome</keyword>
<dbReference type="GO" id="GO:0016301">
    <property type="term" value="F:kinase activity"/>
    <property type="evidence" value="ECO:0007669"/>
    <property type="project" value="InterPro"/>
</dbReference>
<dbReference type="NCBIfam" id="TIGR01550">
    <property type="entry name" value="DOC_P1"/>
    <property type="match status" value="1"/>
</dbReference>
<reference evidence="3 4" key="1">
    <citation type="journal article" date="2018" name="Int. J. Syst. Evol. Microbiol.">
        <title>Parvibium lacunae gen. nov., sp. nov., a new member of the family Alcaligenaceae isolated from a freshwater pond.</title>
        <authorList>
            <person name="Chen W.M."/>
            <person name="Xie P.B."/>
            <person name="Hsu M.Y."/>
            <person name="Sheu S.Y."/>
        </authorList>
    </citation>
    <scope>NUCLEOTIDE SEQUENCE [LARGE SCALE GENOMIC DNA]</scope>
    <source>
        <strain evidence="3 4">KMB9</strain>
    </source>
</reference>
<evidence type="ECO:0000313" key="4">
    <source>
        <dbReference type="Proteomes" id="UP000252357"/>
    </source>
</evidence>
<evidence type="ECO:0000256" key="1">
    <source>
        <dbReference type="SAM" id="MobiDB-lite"/>
    </source>
</evidence>
<gene>
    <name evidence="3" type="ORF">DU000_12255</name>
</gene>
<dbReference type="Proteomes" id="UP000252357">
    <property type="component" value="Unassembled WGS sequence"/>
</dbReference>
<dbReference type="RefSeq" id="WP_114403699.1">
    <property type="nucleotide sequence ID" value="NZ_QPGB01000007.1"/>
</dbReference>